<accession>A0A2T5U3A0</accession>
<gene>
    <name evidence="10" type="primary">mscL</name>
    <name evidence="11" type="ORF">C8J25_106233</name>
</gene>
<dbReference type="AlphaFoldDB" id="A0A2T5U3A0"/>
<feature type="transmembrane region" description="Helical" evidence="10">
    <location>
        <begin position="83"/>
        <end position="107"/>
    </location>
</feature>
<keyword evidence="5 10" id="KW-0812">Transmembrane</keyword>
<dbReference type="OrthoDB" id="9810350at2"/>
<dbReference type="EMBL" id="QAYE01000006">
    <property type="protein sequence ID" value="PTW45981.1"/>
    <property type="molecule type" value="Genomic_DNA"/>
</dbReference>
<dbReference type="PROSITE" id="PS01327">
    <property type="entry name" value="MSCL"/>
    <property type="match status" value="1"/>
</dbReference>
<dbReference type="GeneID" id="91006572"/>
<dbReference type="NCBIfam" id="TIGR00220">
    <property type="entry name" value="mscL"/>
    <property type="match status" value="1"/>
</dbReference>
<keyword evidence="7 10" id="KW-0406">Ion transport</keyword>
<keyword evidence="10" id="KW-0997">Cell inner membrane</keyword>
<organism evidence="11 12">
    <name type="scientific">Sphingomonas faeni</name>
    <dbReference type="NCBI Taxonomy" id="185950"/>
    <lineage>
        <taxon>Bacteria</taxon>
        <taxon>Pseudomonadati</taxon>
        <taxon>Pseudomonadota</taxon>
        <taxon>Alphaproteobacteria</taxon>
        <taxon>Sphingomonadales</taxon>
        <taxon>Sphingomonadaceae</taxon>
        <taxon>Sphingomonas</taxon>
    </lineage>
</organism>
<keyword evidence="3 10" id="KW-0813">Transport</keyword>
<evidence type="ECO:0000256" key="3">
    <source>
        <dbReference type="ARBA" id="ARBA00022448"/>
    </source>
</evidence>
<sequence>MFKEFKAFIMRGNVLDLAIAVIIGAAFGKIVTSLTDDVLMPVIGKIFGGLDFSSYFWRMGPVPANYAGSLSDYAALKKAGVPLLGYGAFATQLVNFVIVAGIIFMILRVVNRTAALIERETARLKREEEAVVVAPAPEPVEIALLREIRDELKARG</sequence>
<evidence type="ECO:0000256" key="2">
    <source>
        <dbReference type="ARBA" id="ARBA00007254"/>
    </source>
</evidence>
<comment type="subunit">
    <text evidence="10">Homopentamer.</text>
</comment>
<reference evidence="11 12" key="1">
    <citation type="submission" date="2018-04" db="EMBL/GenBank/DDBJ databases">
        <title>Genomic Encyclopedia of Type Strains, Phase III (KMG-III): the genomes of soil and plant-associated and newly described type strains.</title>
        <authorList>
            <person name="Whitman W."/>
        </authorList>
    </citation>
    <scope>NUCLEOTIDE SEQUENCE [LARGE SCALE GENOMIC DNA]</scope>
    <source>
        <strain evidence="11 12">MA-olki</strain>
    </source>
</reference>
<comment type="subcellular location">
    <subcellularLocation>
        <location evidence="10">Cell inner membrane</location>
        <topology evidence="10">Multi-pass membrane protein</topology>
    </subcellularLocation>
    <subcellularLocation>
        <location evidence="1">Cell membrane</location>
        <topology evidence="1">Multi-pass membrane protein</topology>
    </subcellularLocation>
</comment>
<evidence type="ECO:0000313" key="11">
    <source>
        <dbReference type="EMBL" id="PTW45981.1"/>
    </source>
</evidence>
<dbReference type="PANTHER" id="PTHR30266:SF2">
    <property type="entry name" value="LARGE-CONDUCTANCE MECHANOSENSITIVE CHANNEL"/>
    <property type="match status" value="1"/>
</dbReference>
<dbReference type="InterPro" id="IPR036019">
    <property type="entry name" value="MscL_channel"/>
</dbReference>
<dbReference type="GO" id="GO:0005886">
    <property type="term" value="C:plasma membrane"/>
    <property type="evidence" value="ECO:0007669"/>
    <property type="project" value="UniProtKB-SubCell"/>
</dbReference>
<evidence type="ECO:0000256" key="10">
    <source>
        <dbReference type="HAMAP-Rule" id="MF_00115"/>
    </source>
</evidence>
<dbReference type="InterPro" id="IPR001185">
    <property type="entry name" value="MS_channel"/>
</dbReference>
<evidence type="ECO:0000256" key="4">
    <source>
        <dbReference type="ARBA" id="ARBA00022475"/>
    </source>
</evidence>
<dbReference type="PANTHER" id="PTHR30266">
    <property type="entry name" value="MECHANOSENSITIVE CHANNEL MSCL"/>
    <property type="match status" value="1"/>
</dbReference>
<dbReference type="HAMAP" id="MF_00115">
    <property type="entry name" value="MscL"/>
    <property type="match status" value="1"/>
</dbReference>
<proteinExistence type="inferred from homology"/>
<dbReference type="InterPro" id="IPR019823">
    <property type="entry name" value="Mechanosensitive_channel_CS"/>
</dbReference>
<evidence type="ECO:0000256" key="8">
    <source>
        <dbReference type="ARBA" id="ARBA00023136"/>
    </source>
</evidence>
<comment type="caution">
    <text evidence="11">The sequence shown here is derived from an EMBL/GenBank/DDBJ whole genome shotgun (WGS) entry which is preliminary data.</text>
</comment>
<keyword evidence="9 10" id="KW-0407">Ion channel</keyword>
<comment type="function">
    <text evidence="10">Channel that opens in response to stretch forces in the membrane lipid bilayer. May participate in the regulation of osmotic pressure changes within the cell.</text>
</comment>
<dbReference type="PRINTS" id="PR01264">
    <property type="entry name" value="MECHCHANNEL"/>
</dbReference>
<dbReference type="GO" id="GO:0008381">
    <property type="term" value="F:mechanosensitive monoatomic ion channel activity"/>
    <property type="evidence" value="ECO:0007669"/>
    <property type="project" value="UniProtKB-UniRule"/>
</dbReference>
<evidence type="ECO:0000256" key="9">
    <source>
        <dbReference type="ARBA" id="ARBA00023303"/>
    </source>
</evidence>
<name>A0A2T5U3A0_9SPHN</name>
<protein>
    <recommendedName>
        <fullName evidence="10">Large-conductance mechanosensitive channel</fullName>
    </recommendedName>
</protein>
<dbReference type="InterPro" id="IPR037673">
    <property type="entry name" value="MSC/AndL"/>
</dbReference>
<keyword evidence="4 10" id="KW-1003">Cell membrane</keyword>
<dbReference type="Proteomes" id="UP000244013">
    <property type="component" value="Unassembled WGS sequence"/>
</dbReference>
<comment type="similarity">
    <text evidence="2 10">Belongs to the MscL family.</text>
</comment>
<evidence type="ECO:0000256" key="7">
    <source>
        <dbReference type="ARBA" id="ARBA00023065"/>
    </source>
</evidence>
<dbReference type="SUPFAM" id="SSF81330">
    <property type="entry name" value="Gated mechanosensitive channel"/>
    <property type="match status" value="1"/>
</dbReference>
<keyword evidence="8 10" id="KW-0472">Membrane</keyword>
<dbReference type="Pfam" id="PF01741">
    <property type="entry name" value="MscL"/>
    <property type="match status" value="1"/>
</dbReference>
<dbReference type="NCBIfam" id="NF010557">
    <property type="entry name" value="PRK13952.1"/>
    <property type="match status" value="1"/>
</dbReference>
<evidence type="ECO:0000313" key="12">
    <source>
        <dbReference type="Proteomes" id="UP000244013"/>
    </source>
</evidence>
<evidence type="ECO:0000256" key="6">
    <source>
        <dbReference type="ARBA" id="ARBA00022989"/>
    </source>
</evidence>
<feature type="transmembrane region" description="Helical" evidence="10">
    <location>
        <begin position="12"/>
        <end position="31"/>
    </location>
</feature>
<evidence type="ECO:0000256" key="5">
    <source>
        <dbReference type="ARBA" id="ARBA00022692"/>
    </source>
</evidence>
<dbReference type="RefSeq" id="WP_107954746.1">
    <property type="nucleotide sequence ID" value="NZ_JAPZPR010000008.1"/>
</dbReference>
<keyword evidence="6 10" id="KW-1133">Transmembrane helix</keyword>
<dbReference type="Gene3D" id="1.10.1200.120">
    <property type="entry name" value="Large-conductance mechanosensitive channel, MscL, domain 1"/>
    <property type="match status" value="1"/>
</dbReference>
<evidence type="ECO:0000256" key="1">
    <source>
        <dbReference type="ARBA" id="ARBA00004651"/>
    </source>
</evidence>